<name>A0A151WQP5_9HYME</name>
<gene>
    <name evidence="1" type="ORF">ALC60_10673</name>
</gene>
<protein>
    <submittedName>
        <fullName evidence="1">Uncharacterized protein</fullName>
    </submittedName>
</protein>
<sequence>MYLLVIKVPKLSLRRIEDRTFLSTRDKLRFYFESPMFEKIIHMPTLPSTFNSLVEKTVKLETDEPRCVIELLADLLGVKDYESNKTAFWFLDIIALQVLRYKNCLDDHYRSILISWLAGEMKLIRDKKLLRENFFKEMRILFLYVAEKLSDGDRLLHWELLMDAYSDIVSQNFISDGSIDSKAEYLNTNKLPEKELMAEDEYASQEDKLIFVGKDLKNYNGNRRVTNNLQEESPINFKTVLTIENLQTDTITDENAVIESFNLMNPSDVLDVIVEATYNMYANELRYALIYAVFVKPIQMQIFLMPHAYQIQRQIKLAHSGGSFDIQLRERLEEVARESINNGKKFKRKKMTDYMKKDQMIEDFEIPPTPPPSLNEEEILANNCRFILPLIEANEAAQIFEMHTESM</sequence>
<evidence type="ECO:0000313" key="1">
    <source>
        <dbReference type="EMBL" id="KYQ50219.1"/>
    </source>
</evidence>
<dbReference type="AlphaFoldDB" id="A0A151WQP5"/>
<reference evidence="1 2" key="1">
    <citation type="submission" date="2015-09" db="EMBL/GenBank/DDBJ databases">
        <title>Trachymyrmex zeteki WGS genome.</title>
        <authorList>
            <person name="Nygaard S."/>
            <person name="Hu H."/>
            <person name="Boomsma J."/>
            <person name="Zhang G."/>
        </authorList>
    </citation>
    <scope>NUCLEOTIDE SEQUENCE [LARGE SCALE GENOMIC DNA]</scope>
    <source>
        <strain evidence="1">Tzet28-1</strain>
        <tissue evidence="1">Whole body</tissue>
    </source>
</reference>
<dbReference type="Proteomes" id="UP000075809">
    <property type="component" value="Unassembled WGS sequence"/>
</dbReference>
<accession>A0A151WQP5</accession>
<dbReference type="EMBL" id="KQ982815">
    <property type="protein sequence ID" value="KYQ50219.1"/>
    <property type="molecule type" value="Genomic_DNA"/>
</dbReference>
<proteinExistence type="predicted"/>
<organism evidence="1 2">
    <name type="scientific">Mycetomoellerius zeteki</name>
    <dbReference type="NCBI Taxonomy" id="64791"/>
    <lineage>
        <taxon>Eukaryota</taxon>
        <taxon>Metazoa</taxon>
        <taxon>Ecdysozoa</taxon>
        <taxon>Arthropoda</taxon>
        <taxon>Hexapoda</taxon>
        <taxon>Insecta</taxon>
        <taxon>Pterygota</taxon>
        <taxon>Neoptera</taxon>
        <taxon>Endopterygota</taxon>
        <taxon>Hymenoptera</taxon>
        <taxon>Apocrita</taxon>
        <taxon>Aculeata</taxon>
        <taxon>Formicoidea</taxon>
        <taxon>Formicidae</taxon>
        <taxon>Myrmicinae</taxon>
        <taxon>Mycetomoellerius</taxon>
    </lineage>
</organism>
<keyword evidence="2" id="KW-1185">Reference proteome</keyword>
<evidence type="ECO:0000313" key="2">
    <source>
        <dbReference type="Proteomes" id="UP000075809"/>
    </source>
</evidence>